<proteinExistence type="predicted"/>
<evidence type="ECO:0000313" key="2">
    <source>
        <dbReference type="Proteomes" id="UP000295804"/>
    </source>
</evidence>
<organism evidence="1 2">
    <name type="scientific">Pseudomonas helmanticensis</name>
    <dbReference type="NCBI Taxonomy" id="1471381"/>
    <lineage>
        <taxon>Bacteria</taxon>
        <taxon>Pseudomonadati</taxon>
        <taxon>Pseudomonadota</taxon>
        <taxon>Gammaproteobacteria</taxon>
        <taxon>Pseudomonadales</taxon>
        <taxon>Pseudomonadaceae</taxon>
        <taxon>Pseudomonas</taxon>
    </lineage>
</organism>
<dbReference type="AlphaFoldDB" id="A0A4R7VT05"/>
<comment type="caution">
    <text evidence="1">The sequence shown here is derived from an EMBL/GenBank/DDBJ whole genome shotgun (WGS) entry which is preliminary data.</text>
</comment>
<gene>
    <name evidence="1" type="ORF">EDF87_10171</name>
</gene>
<name>A0A4R7VT05_9PSED</name>
<dbReference type="Proteomes" id="UP000295804">
    <property type="component" value="Unassembled WGS sequence"/>
</dbReference>
<accession>A0A4R7VT05</accession>
<sequence length="82" mass="8889">MGARIVGSPARVGSQLSGLRGDDGQICEWLDPAGEYGLAYEFLVSLLESFDLKLSGNDVIKLLEVGLYFGFKFEGEESLSKV</sequence>
<evidence type="ECO:0000313" key="1">
    <source>
        <dbReference type="EMBL" id="TDV53006.1"/>
    </source>
</evidence>
<dbReference type="EMBL" id="SOCQ01000001">
    <property type="protein sequence ID" value="TDV53006.1"/>
    <property type="molecule type" value="Genomic_DNA"/>
</dbReference>
<protein>
    <submittedName>
        <fullName evidence="1">Uncharacterized protein</fullName>
    </submittedName>
</protein>
<reference evidence="1 2" key="1">
    <citation type="submission" date="2019-03" db="EMBL/GenBank/DDBJ databases">
        <title>Genomic analyses of the natural microbiome of Caenorhabditis elegans.</title>
        <authorList>
            <person name="Samuel B."/>
        </authorList>
    </citation>
    <scope>NUCLEOTIDE SEQUENCE [LARGE SCALE GENOMIC DNA]</scope>
    <source>
        <strain evidence="1 2">BIGb0525</strain>
    </source>
</reference>